<dbReference type="PRINTS" id="PR01437">
    <property type="entry name" value="NUOXDRDTASE4"/>
</dbReference>
<evidence type="ECO:0000256" key="14">
    <source>
        <dbReference type="ARBA" id="ARBA00023136"/>
    </source>
</evidence>
<dbReference type="GO" id="GO:0003954">
    <property type="term" value="F:NADH dehydrogenase activity"/>
    <property type="evidence" value="ECO:0007669"/>
    <property type="project" value="TreeGrafter"/>
</dbReference>
<feature type="transmembrane region" description="Helical" evidence="16">
    <location>
        <begin position="284"/>
        <end position="303"/>
    </location>
</feature>
<feature type="transmembrane region" description="Helical" evidence="16">
    <location>
        <begin position="61"/>
        <end position="82"/>
    </location>
</feature>
<evidence type="ECO:0000256" key="10">
    <source>
        <dbReference type="ARBA" id="ARBA00022989"/>
    </source>
</evidence>
<keyword evidence="9 16" id="KW-0249">Electron transport</keyword>
<feature type="transmembrane region" description="Helical" evidence="16">
    <location>
        <begin position="21"/>
        <end position="41"/>
    </location>
</feature>
<evidence type="ECO:0000256" key="13">
    <source>
        <dbReference type="ARBA" id="ARBA00023128"/>
    </source>
</evidence>
<feature type="transmembrane region" description="Helical" evidence="16">
    <location>
        <begin position="256"/>
        <end position="277"/>
    </location>
</feature>
<evidence type="ECO:0000256" key="12">
    <source>
        <dbReference type="ARBA" id="ARBA00023075"/>
    </source>
</evidence>
<dbReference type="InterPro" id="IPR001750">
    <property type="entry name" value="ND/Mrp_TM"/>
</dbReference>
<feature type="transmembrane region" description="Helical" evidence="16">
    <location>
        <begin position="116"/>
        <end position="133"/>
    </location>
</feature>
<feature type="domain" description="NADH:ubiquinone oxidoreductase chain 4 N-terminal" evidence="18">
    <location>
        <begin position="1"/>
        <end position="109"/>
    </location>
</feature>
<dbReference type="GO" id="GO:0042773">
    <property type="term" value="P:ATP synthesis coupled electron transport"/>
    <property type="evidence" value="ECO:0007669"/>
    <property type="project" value="InterPro"/>
</dbReference>
<feature type="domain" description="NADH:quinone oxidoreductase/Mrp antiporter transmembrane" evidence="17">
    <location>
        <begin position="112"/>
        <end position="403"/>
    </location>
</feature>
<keyword evidence="14 16" id="KW-0472">Membrane</keyword>
<keyword evidence="8" id="KW-1278">Translocase</keyword>
<feature type="transmembrane region" description="Helical" evidence="16">
    <location>
        <begin position="223"/>
        <end position="244"/>
    </location>
</feature>
<evidence type="ECO:0000259" key="18">
    <source>
        <dbReference type="Pfam" id="PF01059"/>
    </source>
</evidence>
<gene>
    <name evidence="19" type="primary">ND4</name>
</gene>
<evidence type="ECO:0000256" key="16">
    <source>
        <dbReference type="RuleBase" id="RU003297"/>
    </source>
</evidence>
<keyword evidence="12 16" id="KW-0830">Ubiquinone</keyword>
<dbReference type="Pfam" id="PF00361">
    <property type="entry name" value="Proton_antipo_M"/>
    <property type="match status" value="1"/>
</dbReference>
<name>A0A075QUJ1_HYPMS</name>
<dbReference type="PANTHER" id="PTHR43507:SF20">
    <property type="entry name" value="NADH-UBIQUINONE OXIDOREDUCTASE CHAIN 4"/>
    <property type="match status" value="1"/>
</dbReference>
<evidence type="ECO:0000256" key="9">
    <source>
        <dbReference type="ARBA" id="ARBA00022982"/>
    </source>
</evidence>
<keyword evidence="6 16" id="KW-0679">Respiratory chain</keyword>
<dbReference type="Pfam" id="PF01059">
    <property type="entry name" value="Oxidored_q5_N"/>
    <property type="match status" value="1"/>
</dbReference>
<reference evidence="19" key="1">
    <citation type="journal article" date="2014" name="Mol. Biol. Evol.">
        <title>Molecular phylogeny, biogeography, and habitat preference evolution of marsupials.</title>
        <authorList>
            <person name="Mitchell K.J."/>
            <person name="Pratt R.C."/>
            <person name="Watson L.N."/>
            <person name="Gibb G.C."/>
            <person name="Llamas B."/>
            <person name="Kasper M."/>
            <person name="Edson J."/>
            <person name="Hopwood B."/>
            <person name="Male D."/>
            <person name="Armstrong K."/>
            <person name="Meyer M."/>
            <person name="Hofreiter M."/>
            <person name="Austin J."/>
            <person name="Donnellan S.C."/>
            <person name="Lee M.S.Y."/>
            <person name="Phillips M.J."/>
            <person name="Cooper A."/>
        </authorList>
    </citation>
    <scope>NUCLEOTIDE SEQUENCE</scope>
</reference>
<dbReference type="GO" id="GO:0008137">
    <property type="term" value="F:NADH dehydrogenase (ubiquinone) activity"/>
    <property type="evidence" value="ECO:0007669"/>
    <property type="project" value="UniProtKB-UniRule"/>
</dbReference>
<evidence type="ECO:0000256" key="15">
    <source>
        <dbReference type="ARBA" id="ARBA00049551"/>
    </source>
</evidence>
<evidence type="ECO:0000256" key="6">
    <source>
        <dbReference type="ARBA" id="ARBA00022660"/>
    </source>
</evidence>
<feature type="transmembrane region" description="Helical" evidence="16">
    <location>
        <begin position="145"/>
        <end position="167"/>
    </location>
</feature>
<dbReference type="GO" id="GO:0048039">
    <property type="term" value="F:ubiquinone binding"/>
    <property type="evidence" value="ECO:0007669"/>
    <property type="project" value="TreeGrafter"/>
</dbReference>
<accession>A0A075QUJ1</accession>
<evidence type="ECO:0000256" key="2">
    <source>
        <dbReference type="ARBA" id="ARBA00009025"/>
    </source>
</evidence>
<feature type="transmembrane region" description="Helical" evidence="16">
    <location>
        <begin position="351"/>
        <end position="369"/>
    </location>
</feature>
<dbReference type="AlphaFoldDB" id="A0A075QUJ1"/>
<evidence type="ECO:0000256" key="4">
    <source>
        <dbReference type="ARBA" id="ARBA00021006"/>
    </source>
</evidence>
<feature type="transmembrane region" description="Helical" evidence="16">
    <location>
        <begin position="434"/>
        <end position="455"/>
    </location>
</feature>
<feature type="transmembrane region" description="Helical" evidence="16">
    <location>
        <begin position="309"/>
        <end position="330"/>
    </location>
</feature>
<feature type="transmembrane region" description="Helical" evidence="16">
    <location>
        <begin position="389"/>
        <end position="413"/>
    </location>
</feature>
<sequence>MLKILIPTVMLIPLTWYSKKQWTWINPTSHSLIISIMSLTFLHHYTDLGHNYSNYTSIDSLSSPLLVLSCWLLPLMMIASQNHLATESTNRKKTYLTMLIILQSALIMAFTSSELMMFYILFETTLIPTLIIITRWGNQNERLNAGLYFLFYTLVGSLPLLVALMYLHTNLGSLHILTITMNPKTMAPSMPNSILWYACMTAFMVKMPLYGLHLWLPKAHVEAPIAGSMVLAAVLLKLGGYGIMRMTILTEPVTTQLAYPFMILSMWGMVMTSSICLRQTDLKSLIAYSSVSHMGLVIIGALMQSTLSFMGATALMIAHGLTSSMLFCLANTNYERIHSRTMVLARGLQMLLPLMCLWWLMASLANLALPPTINLLGELTIIISSFSWSNFSIILLGINTVITALYSLHMLITSQRGKLPHHLHPMKPTFTREHALMILHLMPLLIISTNPKFILGITY</sequence>
<evidence type="ECO:0000256" key="8">
    <source>
        <dbReference type="ARBA" id="ARBA00022967"/>
    </source>
</evidence>
<proteinExistence type="inferred from homology"/>
<evidence type="ECO:0000256" key="11">
    <source>
        <dbReference type="ARBA" id="ARBA00023027"/>
    </source>
</evidence>
<dbReference type="NCBIfam" id="TIGR01972">
    <property type="entry name" value="NDH_I_M"/>
    <property type="match status" value="1"/>
</dbReference>
<evidence type="ECO:0000256" key="5">
    <source>
        <dbReference type="ARBA" id="ARBA00022448"/>
    </source>
</evidence>
<dbReference type="GO" id="GO:0015990">
    <property type="term" value="P:electron transport coupled proton transport"/>
    <property type="evidence" value="ECO:0007669"/>
    <property type="project" value="TreeGrafter"/>
</dbReference>
<keyword evidence="13 16" id="KW-0496">Mitochondrion</keyword>
<evidence type="ECO:0000256" key="7">
    <source>
        <dbReference type="ARBA" id="ARBA00022692"/>
    </source>
</evidence>
<comment type="function">
    <text evidence="16">Core subunit of the mitochondrial membrane respiratory chain NADH dehydrogenase (Complex I) which catalyzes electron transfer from NADH through the respiratory chain, using ubiquinone as an electron acceptor. Essential for the catalytic activity and assembly of complex I.</text>
</comment>
<keyword evidence="11 16" id="KW-0520">NAD</keyword>
<dbReference type="InterPro" id="IPR010227">
    <property type="entry name" value="NADH_Q_OxRdtase_chainM/4"/>
</dbReference>
<feature type="transmembrane region" description="Helical" evidence="16">
    <location>
        <begin position="94"/>
        <end position="110"/>
    </location>
</feature>
<dbReference type="PANTHER" id="PTHR43507">
    <property type="entry name" value="NADH-UBIQUINONE OXIDOREDUCTASE CHAIN 4"/>
    <property type="match status" value="1"/>
</dbReference>
<evidence type="ECO:0000313" key="19">
    <source>
        <dbReference type="EMBL" id="AIG23119.1"/>
    </source>
</evidence>
<keyword evidence="5 16" id="KW-0813">Transport</keyword>
<evidence type="ECO:0000256" key="3">
    <source>
        <dbReference type="ARBA" id="ARBA00012944"/>
    </source>
</evidence>
<protein>
    <recommendedName>
        <fullName evidence="4 16">NADH-ubiquinone oxidoreductase chain 4</fullName>
        <ecNumber evidence="3 16">7.1.1.2</ecNumber>
    </recommendedName>
</protein>
<feature type="transmembrane region" description="Helical" evidence="16">
    <location>
        <begin position="194"/>
        <end position="216"/>
    </location>
</feature>
<organism evidence="19">
    <name type="scientific">Hypsiprymnodon moschatus</name>
    <name type="common">Musky rat kangaroo</name>
    <dbReference type="NCBI Taxonomy" id="65631"/>
    <lineage>
        <taxon>Eukaryota</taxon>
        <taxon>Metazoa</taxon>
        <taxon>Chordata</taxon>
        <taxon>Craniata</taxon>
        <taxon>Vertebrata</taxon>
        <taxon>Euteleostomi</taxon>
        <taxon>Mammalia</taxon>
        <taxon>Metatheria</taxon>
        <taxon>Diprotodontia</taxon>
        <taxon>Potoroidae</taxon>
        <taxon>Hypsiprymnodon</taxon>
    </lineage>
</organism>
<dbReference type="GO" id="GO:0031966">
    <property type="term" value="C:mitochondrial membrane"/>
    <property type="evidence" value="ECO:0007669"/>
    <property type="project" value="UniProtKB-SubCell"/>
</dbReference>
<evidence type="ECO:0000256" key="1">
    <source>
        <dbReference type="ARBA" id="ARBA00004225"/>
    </source>
</evidence>
<keyword evidence="7 16" id="KW-0812">Transmembrane</keyword>
<dbReference type="EMBL" id="KJ868115">
    <property type="protein sequence ID" value="AIG23119.1"/>
    <property type="molecule type" value="Genomic_DNA"/>
</dbReference>
<geneLocation type="mitochondrion" evidence="19"/>
<dbReference type="InterPro" id="IPR000260">
    <property type="entry name" value="NADH4_N"/>
</dbReference>
<dbReference type="EC" id="7.1.1.2" evidence="3 16"/>
<keyword evidence="10 16" id="KW-1133">Transmembrane helix</keyword>
<comment type="catalytic activity">
    <reaction evidence="15 16">
        <text>a ubiquinone + NADH + 5 H(+)(in) = a ubiquinol + NAD(+) + 4 H(+)(out)</text>
        <dbReference type="Rhea" id="RHEA:29091"/>
        <dbReference type="Rhea" id="RHEA-COMP:9565"/>
        <dbReference type="Rhea" id="RHEA-COMP:9566"/>
        <dbReference type="ChEBI" id="CHEBI:15378"/>
        <dbReference type="ChEBI" id="CHEBI:16389"/>
        <dbReference type="ChEBI" id="CHEBI:17976"/>
        <dbReference type="ChEBI" id="CHEBI:57540"/>
        <dbReference type="ChEBI" id="CHEBI:57945"/>
        <dbReference type="EC" id="7.1.1.2"/>
    </reaction>
</comment>
<comment type="similarity">
    <text evidence="2 16">Belongs to the complex I subunit 4 family.</text>
</comment>
<comment type="subcellular location">
    <subcellularLocation>
        <location evidence="1 16">Mitochondrion membrane</location>
        <topology evidence="1 16">Multi-pass membrane protein</topology>
    </subcellularLocation>
</comment>
<dbReference type="InterPro" id="IPR003918">
    <property type="entry name" value="NADH_UbQ_OxRdtase"/>
</dbReference>
<evidence type="ECO:0000259" key="17">
    <source>
        <dbReference type="Pfam" id="PF00361"/>
    </source>
</evidence>